<evidence type="ECO:0000256" key="7">
    <source>
        <dbReference type="ARBA" id="ARBA00023136"/>
    </source>
</evidence>
<comment type="similarity">
    <text evidence="2">Belongs to the ABC transporter superfamily.</text>
</comment>
<dbReference type="InterPro" id="IPR017871">
    <property type="entry name" value="ABC_transporter-like_CS"/>
</dbReference>
<keyword evidence="3" id="KW-0813">Transport</keyword>
<gene>
    <name evidence="9" type="ORF">E2R57_11655</name>
</gene>
<comment type="caution">
    <text evidence="9">The sequence shown here is derived from an EMBL/GenBank/DDBJ whole genome shotgun (WGS) entry which is preliminary data.</text>
</comment>
<name>A0A4R5XZN8_9MICC</name>
<dbReference type="InterPro" id="IPR050388">
    <property type="entry name" value="ABC_Ni/Peptide_Import"/>
</dbReference>
<dbReference type="GO" id="GO:0016887">
    <property type="term" value="F:ATP hydrolysis activity"/>
    <property type="evidence" value="ECO:0007669"/>
    <property type="project" value="InterPro"/>
</dbReference>
<sequence>MRLNNLVVTHGQTTLVEADSLDFTPGRPVTIVGESGSGKSLLAHAIMGTLPANLTARGSLSMDGQAYDLSEPGNRRKLWGPVMSLLPQEPMLALDPTMRTREQVAEAAAGFRTDRKNARSLAGSLLSALGLAHAAGAFPHTLSGGMAQRVAFAAATIGGAQVLIADEPSKGLDERARTELAALLKRHAGNDGILLTITHDLELARELGGDVLVMKDANITEQGPAGQVLTDPAHPYTRRLLDAEPANWRHAWATAPESTGLALIRGEGLAKAFGRQQLFAGLDIAIHPRERLALSGPSGSGKTTLGNVLLRLLPPDAGSIEHSPALQGGRLQKLYQDPALAFPSRVALRDSFGDLIRRHRLDAERLEELMAALRLRPELLARTPGQVSGGELQRLAIIRSMLLEPALVFADEPTSRLDLITQEETMACLMEQVERQGCALVLVTHDSTLASAVTHRSIPLRTAEESVERTKAFA</sequence>
<dbReference type="PROSITE" id="PS00211">
    <property type="entry name" value="ABC_TRANSPORTER_1"/>
    <property type="match status" value="2"/>
</dbReference>
<dbReference type="InterPro" id="IPR003439">
    <property type="entry name" value="ABC_transporter-like_ATP-bd"/>
</dbReference>
<dbReference type="PANTHER" id="PTHR43297">
    <property type="entry name" value="OLIGOPEPTIDE TRANSPORT ATP-BINDING PROTEIN APPD"/>
    <property type="match status" value="1"/>
</dbReference>
<evidence type="ECO:0000313" key="9">
    <source>
        <dbReference type="EMBL" id="TDL37434.1"/>
    </source>
</evidence>
<dbReference type="Pfam" id="PF00005">
    <property type="entry name" value="ABC_tran"/>
    <property type="match status" value="2"/>
</dbReference>
<dbReference type="EMBL" id="SMZQ01000005">
    <property type="protein sequence ID" value="TDL37434.1"/>
    <property type="molecule type" value="Genomic_DNA"/>
</dbReference>
<dbReference type="PROSITE" id="PS50893">
    <property type="entry name" value="ABC_TRANSPORTER_2"/>
    <property type="match status" value="2"/>
</dbReference>
<evidence type="ECO:0000256" key="5">
    <source>
        <dbReference type="ARBA" id="ARBA00022741"/>
    </source>
</evidence>
<comment type="subcellular location">
    <subcellularLocation>
        <location evidence="1">Cell membrane</location>
        <topology evidence="1">Peripheral membrane protein</topology>
    </subcellularLocation>
</comment>
<proteinExistence type="inferred from homology"/>
<evidence type="ECO:0000256" key="2">
    <source>
        <dbReference type="ARBA" id="ARBA00005417"/>
    </source>
</evidence>
<dbReference type="GO" id="GO:0005524">
    <property type="term" value="F:ATP binding"/>
    <property type="evidence" value="ECO:0007669"/>
    <property type="project" value="UniProtKB-KW"/>
</dbReference>
<evidence type="ECO:0000313" key="10">
    <source>
        <dbReference type="Proteomes" id="UP000294621"/>
    </source>
</evidence>
<dbReference type="Proteomes" id="UP000294621">
    <property type="component" value="Unassembled WGS sequence"/>
</dbReference>
<keyword evidence="7" id="KW-0472">Membrane</keyword>
<evidence type="ECO:0000256" key="3">
    <source>
        <dbReference type="ARBA" id="ARBA00022448"/>
    </source>
</evidence>
<protein>
    <submittedName>
        <fullName evidence="9">ABC transporter ATP-binding protein</fullName>
    </submittedName>
</protein>
<dbReference type="InterPro" id="IPR027417">
    <property type="entry name" value="P-loop_NTPase"/>
</dbReference>
<keyword evidence="6 9" id="KW-0067">ATP-binding</keyword>
<dbReference type="Gene3D" id="3.40.50.300">
    <property type="entry name" value="P-loop containing nucleotide triphosphate hydrolases"/>
    <property type="match status" value="2"/>
</dbReference>
<evidence type="ECO:0000256" key="4">
    <source>
        <dbReference type="ARBA" id="ARBA00022475"/>
    </source>
</evidence>
<feature type="domain" description="ABC transporter" evidence="8">
    <location>
        <begin position="264"/>
        <end position="474"/>
    </location>
</feature>
<accession>A0A4R5XZN8</accession>
<reference evidence="9 10" key="1">
    <citation type="submission" date="2019-03" db="EMBL/GenBank/DDBJ databases">
        <title>Genome Sequencing and Assembly of Various Microbes Isolated from Partially Reclaimed Soil and Acid Mine Drainage (AMD) Site.</title>
        <authorList>
            <person name="Steinbock B."/>
            <person name="Bechtold R."/>
            <person name="Sevigny J.L."/>
            <person name="Thomas D."/>
            <person name="Cuthill L.R."/>
            <person name="Aveiro Johannsen E.J."/>
            <person name="Thomas K."/>
            <person name="Ghosh A."/>
        </authorList>
    </citation>
    <scope>NUCLEOTIDE SEQUENCE [LARGE SCALE GENOMIC DNA]</scope>
    <source>
        <strain evidence="9 10">S-A1</strain>
    </source>
</reference>
<dbReference type="SUPFAM" id="SSF52540">
    <property type="entry name" value="P-loop containing nucleoside triphosphate hydrolases"/>
    <property type="match status" value="2"/>
</dbReference>
<dbReference type="PANTHER" id="PTHR43297:SF7">
    <property type="entry name" value="D,D-DIPEPTIDE TRANSPORT ATP-BINDING PROTEIN DDPD-RELATED"/>
    <property type="match status" value="1"/>
</dbReference>
<dbReference type="SMART" id="SM00382">
    <property type="entry name" value="AAA"/>
    <property type="match status" value="2"/>
</dbReference>
<evidence type="ECO:0000256" key="1">
    <source>
        <dbReference type="ARBA" id="ARBA00004202"/>
    </source>
</evidence>
<dbReference type="AlphaFoldDB" id="A0A4R5XZN8"/>
<keyword evidence="5" id="KW-0547">Nucleotide-binding</keyword>
<dbReference type="GO" id="GO:0005886">
    <property type="term" value="C:plasma membrane"/>
    <property type="evidence" value="ECO:0007669"/>
    <property type="project" value="UniProtKB-SubCell"/>
</dbReference>
<dbReference type="InterPro" id="IPR003593">
    <property type="entry name" value="AAA+_ATPase"/>
</dbReference>
<organism evidence="9 10">
    <name type="scientific">Arthrobacter nitrophenolicus</name>
    <dbReference type="NCBI Taxonomy" id="683150"/>
    <lineage>
        <taxon>Bacteria</taxon>
        <taxon>Bacillati</taxon>
        <taxon>Actinomycetota</taxon>
        <taxon>Actinomycetes</taxon>
        <taxon>Micrococcales</taxon>
        <taxon>Micrococcaceae</taxon>
        <taxon>Arthrobacter</taxon>
    </lineage>
</organism>
<feature type="domain" description="ABC transporter" evidence="8">
    <location>
        <begin position="1"/>
        <end position="241"/>
    </location>
</feature>
<dbReference type="RefSeq" id="WP_133349312.1">
    <property type="nucleotide sequence ID" value="NZ_SMZQ01000005.1"/>
</dbReference>
<keyword evidence="4" id="KW-1003">Cell membrane</keyword>
<dbReference type="OrthoDB" id="8036461at2"/>
<evidence type="ECO:0000259" key="8">
    <source>
        <dbReference type="PROSITE" id="PS50893"/>
    </source>
</evidence>
<evidence type="ECO:0000256" key="6">
    <source>
        <dbReference type="ARBA" id="ARBA00022840"/>
    </source>
</evidence>